<protein>
    <submittedName>
        <fullName evidence="2">Uncharacterized protein</fullName>
    </submittedName>
</protein>
<organism evidence="2 3">
    <name type="scientific">Portunus trituberculatus</name>
    <name type="common">Swimming crab</name>
    <name type="synonym">Neptunus trituberculatus</name>
    <dbReference type="NCBI Taxonomy" id="210409"/>
    <lineage>
        <taxon>Eukaryota</taxon>
        <taxon>Metazoa</taxon>
        <taxon>Ecdysozoa</taxon>
        <taxon>Arthropoda</taxon>
        <taxon>Crustacea</taxon>
        <taxon>Multicrustacea</taxon>
        <taxon>Malacostraca</taxon>
        <taxon>Eumalacostraca</taxon>
        <taxon>Eucarida</taxon>
        <taxon>Decapoda</taxon>
        <taxon>Pleocyemata</taxon>
        <taxon>Brachyura</taxon>
        <taxon>Eubrachyura</taxon>
        <taxon>Portunoidea</taxon>
        <taxon>Portunidae</taxon>
        <taxon>Portuninae</taxon>
        <taxon>Portunus</taxon>
    </lineage>
</organism>
<name>A0A5B7JNC4_PORTR</name>
<evidence type="ECO:0000313" key="2">
    <source>
        <dbReference type="EMBL" id="MPC97562.1"/>
    </source>
</evidence>
<feature type="compositionally biased region" description="Basic and acidic residues" evidence="1">
    <location>
        <begin position="8"/>
        <end position="18"/>
    </location>
</feature>
<feature type="region of interest" description="Disordered" evidence="1">
    <location>
        <begin position="1"/>
        <end position="41"/>
    </location>
</feature>
<proteinExistence type="predicted"/>
<dbReference type="AlphaFoldDB" id="A0A5B7JNC4"/>
<dbReference type="EMBL" id="VSRR010110503">
    <property type="protein sequence ID" value="MPC97562.1"/>
    <property type="molecule type" value="Genomic_DNA"/>
</dbReference>
<dbReference type="Proteomes" id="UP000324222">
    <property type="component" value="Unassembled WGS sequence"/>
</dbReference>
<evidence type="ECO:0000256" key="1">
    <source>
        <dbReference type="SAM" id="MobiDB-lite"/>
    </source>
</evidence>
<gene>
    <name evidence="2" type="ORF">E2C01_092882</name>
</gene>
<evidence type="ECO:0000313" key="3">
    <source>
        <dbReference type="Proteomes" id="UP000324222"/>
    </source>
</evidence>
<accession>A0A5B7JNC4</accession>
<sequence length="41" mass="4396">MSPPTQREAPESVEERAPGDSGFRSVPEPSKKLSPGCVKQV</sequence>
<keyword evidence="3" id="KW-1185">Reference proteome</keyword>
<reference evidence="2 3" key="1">
    <citation type="submission" date="2019-05" db="EMBL/GenBank/DDBJ databases">
        <title>Another draft genome of Portunus trituberculatus and its Hox gene families provides insights of decapod evolution.</title>
        <authorList>
            <person name="Jeong J.-H."/>
            <person name="Song I."/>
            <person name="Kim S."/>
            <person name="Choi T."/>
            <person name="Kim D."/>
            <person name="Ryu S."/>
            <person name="Kim W."/>
        </authorList>
    </citation>
    <scope>NUCLEOTIDE SEQUENCE [LARGE SCALE GENOMIC DNA]</scope>
    <source>
        <tissue evidence="2">Muscle</tissue>
    </source>
</reference>
<comment type="caution">
    <text evidence="2">The sequence shown here is derived from an EMBL/GenBank/DDBJ whole genome shotgun (WGS) entry which is preliminary data.</text>
</comment>